<evidence type="ECO:0000256" key="1">
    <source>
        <dbReference type="SAM" id="MobiDB-lite"/>
    </source>
</evidence>
<feature type="compositionally biased region" description="Low complexity" evidence="1">
    <location>
        <begin position="65"/>
        <end position="86"/>
    </location>
</feature>
<feature type="region of interest" description="Disordered" evidence="1">
    <location>
        <begin position="1"/>
        <end position="125"/>
    </location>
</feature>
<proteinExistence type="predicted"/>
<organism evidence="2">
    <name type="scientific">uncultured Rubrobacteraceae bacterium</name>
    <dbReference type="NCBI Taxonomy" id="349277"/>
    <lineage>
        <taxon>Bacteria</taxon>
        <taxon>Bacillati</taxon>
        <taxon>Actinomycetota</taxon>
        <taxon>Rubrobacteria</taxon>
        <taxon>Rubrobacterales</taxon>
        <taxon>Rubrobacteraceae</taxon>
        <taxon>environmental samples</taxon>
    </lineage>
</organism>
<gene>
    <name evidence="2" type="ORF">AVDCRST_MAG22-378</name>
</gene>
<feature type="non-terminal residue" evidence="2">
    <location>
        <position position="1"/>
    </location>
</feature>
<protein>
    <submittedName>
        <fullName evidence="2">Uncharacterized protein</fullName>
    </submittedName>
</protein>
<name>A0A6J4NH02_9ACTN</name>
<dbReference type="EMBL" id="CADCUV010000021">
    <property type="protein sequence ID" value="CAA9387834.1"/>
    <property type="molecule type" value="Genomic_DNA"/>
</dbReference>
<reference evidence="2" key="1">
    <citation type="submission" date="2020-02" db="EMBL/GenBank/DDBJ databases">
        <authorList>
            <person name="Meier V. D."/>
        </authorList>
    </citation>
    <scope>NUCLEOTIDE SEQUENCE</scope>
    <source>
        <strain evidence="2">AVDCRST_MAG22</strain>
    </source>
</reference>
<sequence>AGQGSPAAALRAPLRGGVARHGAAPHLRRRPPIAAALRLRHKSPGLPRLHGLRPGLEARRGLRGGPARRAGGVPGQGRVRGPRPAAGRGGRHEGGDGPPRRAHRRAPDGRGRVGPLRPRGAGQEL</sequence>
<accession>A0A6J4NH02</accession>
<feature type="compositionally biased region" description="Low complexity" evidence="1">
    <location>
        <begin position="113"/>
        <end position="125"/>
    </location>
</feature>
<feature type="non-terminal residue" evidence="2">
    <location>
        <position position="125"/>
    </location>
</feature>
<evidence type="ECO:0000313" key="2">
    <source>
        <dbReference type="EMBL" id="CAA9387834.1"/>
    </source>
</evidence>
<feature type="compositionally biased region" description="Low complexity" evidence="1">
    <location>
        <begin position="44"/>
        <end position="55"/>
    </location>
</feature>
<dbReference type="AlphaFoldDB" id="A0A6J4NH02"/>
<feature type="compositionally biased region" description="Basic and acidic residues" evidence="1">
    <location>
        <begin position="90"/>
        <end position="111"/>
    </location>
</feature>